<feature type="transmembrane region" description="Helical" evidence="1">
    <location>
        <begin position="16"/>
        <end position="36"/>
    </location>
</feature>
<comment type="caution">
    <text evidence="2">The sequence shown here is derived from an EMBL/GenBank/DDBJ whole genome shotgun (WGS) entry which is preliminary data.</text>
</comment>
<evidence type="ECO:0000256" key="1">
    <source>
        <dbReference type="SAM" id="Phobius"/>
    </source>
</evidence>
<dbReference type="Proteomes" id="UP000730618">
    <property type="component" value="Unassembled WGS sequence"/>
</dbReference>
<dbReference type="EMBL" id="CAJVCE010000002">
    <property type="protein sequence ID" value="CAG7622581.1"/>
    <property type="molecule type" value="Genomic_DNA"/>
</dbReference>
<sequence length="42" mass="4985">MPERRAQRKRISGKSLFYRITAAVIVLVCLALYVWWEMSQTL</sequence>
<proteinExistence type="predicted"/>
<organism evidence="2 3">
    <name type="scientific">Paenibacillus allorhizosphaerae</name>
    <dbReference type="NCBI Taxonomy" id="2849866"/>
    <lineage>
        <taxon>Bacteria</taxon>
        <taxon>Bacillati</taxon>
        <taxon>Bacillota</taxon>
        <taxon>Bacilli</taxon>
        <taxon>Bacillales</taxon>
        <taxon>Paenibacillaceae</taxon>
        <taxon>Paenibacillus</taxon>
    </lineage>
</organism>
<keyword evidence="1" id="KW-1133">Transmembrane helix</keyword>
<dbReference type="RefSeq" id="WP_268966806.1">
    <property type="nucleotide sequence ID" value="NZ_CAJVCE010000002.1"/>
</dbReference>
<gene>
    <name evidence="2" type="ORF">PAECIP111802_00844</name>
</gene>
<name>A0ABN7TCM2_9BACL</name>
<accession>A0ABN7TCM2</accession>
<evidence type="ECO:0000313" key="2">
    <source>
        <dbReference type="EMBL" id="CAG7622581.1"/>
    </source>
</evidence>
<evidence type="ECO:0000313" key="3">
    <source>
        <dbReference type="Proteomes" id="UP000730618"/>
    </source>
</evidence>
<protein>
    <submittedName>
        <fullName evidence="2">Uncharacterized protein</fullName>
    </submittedName>
</protein>
<keyword evidence="1" id="KW-0812">Transmembrane</keyword>
<keyword evidence="3" id="KW-1185">Reference proteome</keyword>
<reference evidence="2 3" key="1">
    <citation type="submission" date="2021-06" db="EMBL/GenBank/DDBJ databases">
        <authorList>
            <person name="Criscuolo A."/>
        </authorList>
    </citation>
    <scope>NUCLEOTIDE SEQUENCE [LARGE SCALE GENOMIC DNA]</scope>
    <source>
        <strain evidence="3">CIP 111802</strain>
    </source>
</reference>
<keyword evidence="1" id="KW-0472">Membrane</keyword>